<protein>
    <submittedName>
        <fullName evidence="3">Breast carcinoma-amplified sequence 3 homolog</fullName>
    </submittedName>
</protein>
<dbReference type="GO" id="GO:0005737">
    <property type="term" value="C:cytoplasm"/>
    <property type="evidence" value="ECO:0007669"/>
    <property type="project" value="TreeGrafter"/>
</dbReference>
<dbReference type="EMBL" id="LR783289">
    <property type="protein sequence ID" value="CAB3225211.1"/>
    <property type="molecule type" value="mRNA"/>
</dbReference>
<feature type="compositionally biased region" description="Basic and acidic residues" evidence="1">
    <location>
        <begin position="346"/>
        <end position="355"/>
    </location>
</feature>
<feature type="region of interest" description="Disordered" evidence="1">
    <location>
        <begin position="346"/>
        <end position="365"/>
    </location>
</feature>
<dbReference type="InterPro" id="IPR015943">
    <property type="entry name" value="WD40/YVTN_repeat-like_dom_sf"/>
</dbReference>
<dbReference type="AlphaFoldDB" id="A0A6F9D7A5"/>
<feature type="region of interest" description="Disordered" evidence="1">
    <location>
        <begin position="728"/>
        <end position="825"/>
    </location>
</feature>
<feature type="compositionally biased region" description="Basic and acidic residues" evidence="1">
    <location>
        <begin position="748"/>
        <end position="760"/>
    </location>
</feature>
<dbReference type="GO" id="GO:0042594">
    <property type="term" value="P:response to starvation"/>
    <property type="evidence" value="ECO:0007669"/>
    <property type="project" value="TreeGrafter"/>
</dbReference>
<dbReference type="InterPro" id="IPR036322">
    <property type="entry name" value="WD40_repeat_dom_sf"/>
</dbReference>
<dbReference type="Pfam" id="PF21034">
    <property type="entry name" value="BCAS3_WD40"/>
    <property type="match status" value="1"/>
</dbReference>
<feature type="compositionally biased region" description="Polar residues" evidence="1">
    <location>
        <begin position="1"/>
        <end position="10"/>
    </location>
</feature>
<proteinExistence type="evidence at transcript level"/>
<evidence type="ECO:0000256" key="1">
    <source>
        <dbReference type="SAM" id="MobiDB-lite"/>
    </source>
</evidence>
<reference evidence="3" key="1">
    <citation type="submission" date="2020-04" db="EMBL/GenBank/DDBJ databases">
        <authorList>
            <person name="Neveu A P."/>
        </authorList>
    </citation>
    <scope>NUCLEOTIDE SEQUENCE</scope>
    <source>
        <tissue evidence="3">Whole embryo</tissue>
    </source>
</reference>
<gene>
    <name evidence="3" type="primary">Bcas3</name>
</gene>
<feature type="domain" description="BCAS3 WD40" evidence="2">
    <location>
        <begin position="76"/>
        <end position="560"/>
    </location>
</feature>
<feature type="region of interest" description="Disordered" evidence="1">
    <location>
        <begin position="501"/>
        <end position="546"/>
    </location>
</feature>
<feature type="region of interest" description="Disordered" evidence="1">
    <location>
        <begin position="1"/>
        <end position="30"/>
    </location>
</feature>
<feature type="region of interest" description="Disordered" evidence="1">
    <location>
        <begin position="996"/>
        <end position="1021"/>
    </location>
</feature>
<organism evidence="3">
    <name type="scientific">Phallusia mammillata</name>
    <dbReference type="NCBI Taxonomy" id="59560"/>
    <lineage>
        <taxon>Eukaryota</taxon>
        <taxon>Metazoa</taxon>
        <taxon>Chordata</taxon>
        <taxon>Tunicata</taxon>
        <taxon>Ascidiacea</taxon>
        <taxon>Phlebobranchia</taxon>
        <taxon>Ascidiidae</taxon>
        <taxon>Phallusia</taxon>
    </lineage>
</organism>
<dbReference type="InterPro" id="IPR048382">
    <property type="entry name" value="BCAS3_WD40"/>
</dbReference>
<dbReference type="Gene3D" id="2.130.10.10">
    <property type="entry name" value="YVTN repeat-like/Quinoprotein amine dehydrogenase"/>
    <property type="match status" value="1"/>
</dbReference>
<dbReference type="InterPro" id="IPR045142">
    <property type="entry name" value="BCAS3-like"/>
</dbReference>
<dbReference type="GO" id="GO:0006914">
    <property type="term" value="P:autophagy"/>
    <property type="evidence" value="ECO:0007669"/>
    <property type="project" value="InterPro"/>
</dbReference>
<feature type="compositionally biased region" description="Low complexity" evidence="1">
    <location>
        <begin position="529"/>
        <end position="542"/>
    </location>
</feature>
<evidence type="ECO:0000259" key="2">
    <source>
        <dbReference type="Pfam" id="PF21034"/>
    </source>
</evidence>
<evidence type="ECO:0000313" key="3">
    <source>
        <dbReference type="EMBL" id="CAB3225211.1"/>
    </source>
</evidence>
<feature type="compositionally biased region" description="Polar residues" evidence="1">
    <location>
        <begin position="997"/>
        <end position="1016"/>
    </location>
</feature>
<dbReference type="PANTHER" id="PTHR13268:SF0">
    <property type="entry name" value="BCAS3 MICROTUBULE ASSOCIATED CELL MIGRATION FACTOR"/>
    <property type="match status" value="1"/>
</dbReference>
<dbReference type="PANTHER" id="PTHR13268">
    <property type="entry name" value="BREAST CARCINOMA AMPLIFIED SEQUENCE 3"/>
    <property type="match status" value="1"/>
</dbReference>
<accession>A0A6F9D7A5</accession>
<sequence length="1053" mass="114103">MSASAVNSDKMSSRRRFDSSGGRTVLPEPANGKSYMESVFNFIHDLSQAYSNTAQSEEKETITWAQFFSYTDMLGYEEMVENVNSPILLVLGYSNGMQMWNLLGTGEAQEVFSMREGPVKTMCILPPPPPTNLVDGLQTSRPLVAICIATDSKQLYASVSIRSLRSGDQLMRLQFPSDVLNMSAGPAPVFLVTLKDSIHGFDTRTLNKMFVLNGCFNGTGFNPNPTALGRRWLAYSPASVMTNCQSQGGVAGDGAHSYVSSVISAAKTIGKGIFTFSDTVNWLAAKSHLAASNAASSNDETSPNASRERLWGSRKSSGPLGISERGEPVPGLVTILDIMKLCEERSKDEDSDHTGHTTAVEINSDPDPSTVVAHFIAHAGQPITCLEFCSSGRMLATADALGHSFHVYSVYPHPGGSPMGAVHHLYTLWRGETSAQVQGLCFSWDRRWLVANTLRGTCHVFPVAPYGGSPCVRTHTSDRVVNRSSRFHKSAGLDEIEFSESQPAPVHRPLVENPPPLPQGVLGWHTAQHRSSSPRSASSSNPRLPPLPHPVVVHALAHVRPAPANVLPTQSTFIMSSSDVNTTSAPRHAEVVIATRFLRLNGAEIAARSGSSSAQGSKAVRIHGGCQRLLIASSSGYLTEYLLDPRPQHGLPKVSDDSPVELVATPCVCWPLQRSASWSIVSLTLSPRNPLLQADDQCRRHHEAIRLRHKPRNEPHCHALTSSNGFDSIPLATDEHGTAPPLIGSKGVRNEQPKLRESKSKHSGKPPATPGGAVPFNHKAKGRKEKDPVAPVSEKIKRNGGGRNQKEETEREKKSLGTEQKVNLSEDDWPSQVEMVTHEGPARRLWMGPQFHFRPHQSSGNTHVLSSLSSALLSHQQHLADSTYGNGLSHGDTNADDLYDEELDVDSLPILSGRSEPVPTPGPRLGGCQDDCSAIGCCTSLSRVTIEAGSGNFDKVSHMLEVNNLGSLEEPQSLTGRVVEDKLKERIADAMVELNGGNPQTKLVPTDFGTSPTLLRNRTRSDGNDFESLGIVPGRFEFSNNDNQTMAQLPTYD</sequence>
<dbReference type="SUPFAM" id="SSF50978">
    <property type="entry name" value="WD40 repeat-like"/>
    <property type="match status" value="1"/>
</dbReference>
<feature type="compositionally biased region" description="Basic and acidic residues" evidence="1">
    <location>
        <begin position="804"/>
        <end position="816"/>
    </location>
</feature>
<feature type="region of interest" description="Disordered" evidence="1">
    <location>
        <begin position="293"/>
        <end position="326"/>
    </location>
</feature>
<name>A0A6F9D7A5_9ASCI</name>